<feature type="compositionally biased region" description="Acidic residues" evidence="1">
    <location>
        <begin position="66"/>
        <end position="76"/>
    </location>
</feature>
<reference evidence="2" key="1">
    <citation type="submission" date="2020-08" db="EMBL/GenBank/DDBJ databases">
        <title>Plant Genome Project.</title>
        <authorList>
            <person name="Zhang R.-G."/>
        </authorList>
    </citation>
    <scope>NUCLEOTIDE SEQUENCE</scope>
    <source>
        <strain evidence="2">WSP0</strain>
        <tissue evidence="2">Leaf</tissue>
    </source>
</reference>
<feature type="region of interest" description="Disordered" evidence="1">
    <location>
        <begin position="42"/>
        <end position="76"/>
    </location>
</feature>
<dbReference type="EMBL" id="JACTNZ010000004">
    <property type="protein sequence ID" value="KAG5553876.1"/>
    <property type="molecule type" value="Genomic_DNA"/>
</dbReference>
<organism evidence="2 3">
    <name type="scientific">Rhododendron griersonianum</name>
    <dbReference type="NCBI Taxonomy" id="479676"/>
    <lineage>
        <taxon>Eukaryota</taxon>
        <taxon>Viridiplantae</taxon>
        <taxon>Streptophyta</taxon>
        <taxon>Embryophyta</taxon>
        <taxon>Tracheophyta</taxon>
        <taxon>Spermatophyta</taxon>
        <taxon>Magnoliopsida</taxon>
        <taxon>eudicotyledons</taxon>
        <taxon>Gunneridae</taxon>
        <taxon>Pentapetalae</taxon>
        <taxon>asterids</taxon>
        <taxon>Ericales</taxon>
        <taxon>Ericaceae</taxon>
        <taxon>Ericoideae</taxon>
        <taxon>Rhodoreae</taxon>
        <taxon>Rhododendron</taxon>
    </lineage>
</organism>
<dbReference type="AlphaFoldDB" id="A0AAV6KN66"/>
<comment type="caution">
    <text evidence="2">The sequence shown here is derived from an EMBL/GenBank/DDBJ whole genome shotgun (WGS) entry which is preliminary data.</text>
</comment>
<keyword evidence="3" id="KW-1185">Reference proteome</keyword>
<protein>
    <recommendedName>
        <fullName evidence="4">Glycine-rich protein</fullName>
    </recommendedName>
</protein>
<gene>
    <name evidence="2" type="ORF">RHGRI_011667</name>
</gene>
<evidence type="ECO:0000256" key="1">
    <source>
        <dbReference type="SAM" id="MobiDB-lite"/>
    </source>
</evidence>
<dbReference type="Proteomes" id="UP000823749">
    <property type="component" value="Chromosome 4"/>
</dbReference>
<name>A0AAV6KN66_9ERIC</name>
<evidence type="ECO:0008006" key="4">
    <source>
        <dbReference type="Google" id="ProtNLM"/>
    </source>
</evidence>
<evidence type="ECO:0000313" key="3">
    <source>
        <dbReference type="Proteomes" id="UP000823749"/>
    </source>
</evidence>
<sequence length="76" mass="7894">MVIVYIIKLDTVYSIKLYRNHVVVKVPVIGFIEEAQPLAGVGTGEARGGGHDKDDSVAGVGGDFGDYGENEGGGEG</sequence>
<accession>A0AAV6KN66</accession>
<proteinExistence type="predicted"/>
<evidence type="ECO:0000313" key="2">
    <source>
        <dbReference type="EMBL" id="KAG5553876.1"/>
    </source>
</evidence>